<keyword evidence="5" id="KW-1185">Reference proteome</keyword>
<comment type="caution">
    <text evidence="4">The sequence shown here is derived from an EMBL/GenBank/DDBJ whole genome shotgun (WGS) entry which is preliminary data.</text>
</comment>
<dbReference type="RefSeq" id="WP_154319198.1">
    <property type="nucleotide sequence ID" value="NZ_CAJGAA010000008.1"/>
</dbReference>
<dbReference type="Gene3D" id="2.40.10.120">
    <property type="match status" value="1"/>
</dbReference>
<dbReference type="PANTHER" id="PTHR43343">
    <property type="entry name" value="PEPTIDASE S12"/>
    <property type="match status" value="1"/>
</dbReference>
<protein>
    <submittedName>
        <fullName evidence="4">Trypsin-like serine protease</fullName>
    </submittedName>
</protein>
<dbReference type="PANTHER" id="PTHR43343:SF3">
    <property type="entry name" value="PROTEASE DO-LIKE 8, CHLOROPLASTIC"/>
    <property type="match status" value="1"/>
</dbReference>
<evidence type="ECO:0000256" key="1">
    <source>
        <dbReference type="ARBA" id="ARBA00022670"/>
    </source>
</evidence>
<accession>A0A6I2MBQ3</accession>
<keyword evidence="2" id="KW-0378">Hydrolase</keyword>
<dbReference type="AlphaFoldDB" id="A0A6I2MBQ3"/>
<evidence type="ECO:0000313" key="5">
    <source>
        <dbReference type="Proteomes" id="UP000441585"/>
    </source>
</evidence>
<evidence type="ECO:0000256" key="2">
    <source>
        <dbReference type="ARBA" id="ARBA00022801"/>
    </source>
</evidence>
<dbReference type="InterPro" id="IPR051201">
    <property type="entry name" value="Chloro_Bact_Ser_Proteases"/>
</dbReference>
<organism evidence="4 5">
    <name type="scientific">Metabacillus idriensis</name>
    <dbReference type="NCBI Taxonomy" id="324768"/>
    <lineage>
        <taxon>Bacteria</taxon>
        <taxon>Bacillati</taxon>
        <taxon>Bacillota</taxon>
        <taxon>Bacilli</taxon>
        <taxon>Bacillales</taxon>
        <taxon>Bacillaceae</taxon>
        <taxon>Metabacillus</taxon>
    </lineage>
</organism>
<dbReference type="GO" id="GO:0004252">
    <property type="term" value="F:serine-type endopeptidase activity"/>
    <property type="evidence" value="ECO:0007669"/>
    <property type="project" value="InterPro"/>
</dbReference>
<dbReference type="Proteomes" id="UP000441585">
    <property type="component" value="Unassembled WGS sequence"/>
</dbReference>
<dbReference type="PRINTS" id="PR00834">
    <property type="entry name" value="PROTEASES2C"/>
</dbReference>
<evidence type="ECO:0000256" key="3">
    <source>
        <dbReference type="ARBA" id="ARBA00022825"/>
    </source>
</evidence>
<evidence type="ECO:0000313" key="4">
    <source>
        <dbReference type="EMBL" id="MRX55835.1"/>
    </source>
</evidence>
<dbReference type="EMBL" id="WKKF01000006">
    <property type="protein sequence ID" value="MRX55835.1"/>
    <property type="molecule type" value="Genomic_DNA"/>
</dbReference>
<gene>
    <name evidence="4" type="ORF">GJU41_17875</name>
</gene>
<proteinExistence type="predicted"/>
<sequence>MKKNWLISITMSILIITAGILGFLHIQKSAAEDVFAESEILHENKDNQEETELDLKEIIREAQKKVVMVELEDGTVGSGFLYNNKGDIITNAHVVAGVKDVKVRTTDAKGFDGKVIGISTETDVALVRAEGLKNQEPLQVSKDHDAELGQEILALGSPLGFQNTVTTGIISGTNRDFDLPPYKYSGVHQISAPIAPGNSGGPLLDRKNGQVIGMNSARMEEGEIGFSIPIEDILPLAESWSQNPMKSLPANLGLDDSEKISENKKLETADYLISYYIESLDFQDYVTAYSLIGSSWQSEMSYEAFRNQYKDQLSIKIKDLKTEKKGEKILVNADIITEVKQNGKKAEQKYRASYTVAYENEQAKIIEEKKN</sequence>
<dbReference type="Pfam" id="PF13365">
    <property type="entry name" value="Trypsin_2"/>
    <property type="match status" value="1"/>
</dbReference>
<dbReference type="GO" id="GO:0006508">
    <property type="term" value="P:proteolysis"/>
    <property type="evidence" value="ECO:0007669"/>
    <property type="project" value="UniProtKB-KW"/>
</dbReference>
<keyword evidence="1 4" id="KW-0645">Protease</keyword>
<name>A0A6I2MBQ3_9BACI</name>
<dbReference type="InterPro" id="IPR009003">
    <property type="entry name" value="Peptidase_S1_PA"/>
</dbReference>
<dbReference type="SUPFAM" id="SSF50494">
    <property type="entry name" value="Trypsin-like serine proteases"/>
    <property type="match status" value="1"/>
</dbReference>
<dbReference type="InterPro" id="IPR001940">
    <property type="entry name" value="Peptidase_S1C"/>
</dbReference>
<keyword evidence="3" id="KW-0720">Serine protease</keyword>
<reference evidence="4 5" key="1">
    <citation type="submission" date="2019-11" db="EMBL/GenBank/DDBJ databases">
        <title>Bacillus idriensis genome.</title>
        <authorList>
            <person name="Konopka E.N."/>
            <person name="Newman J.D."/>
        </authorList>
    </citation>
    <scope>NUCLEOTIDE SEQUENCE [LARGE SCALE GENOMIC DNA]</scope>
    <source>
        <strain evidence="4 5">DSM 19097</strain>
    </source>
</reference>